<feature type="transmembrane region" description="Helical" evidence="9">
    <location>
        <begin position="238"/>
        <end position="258"/>
    </location>
</feature>
<evidence type="ECO:0000256" key="3">
    <source>
        <dbReference type="ARBA" id="ARBA00015944"/>
    </source>
</evidence>
<organism evidence="11">
    <name type="scientific">Madrepora oculata</name>
    <name type="common">zigzag coral</name>
    <dbReference type="NCBI Taxonomy" id="213639"/>
    <lineage>
        <taxon>Eukaryota</taxon>
        <taxon>Metazoa</taxon>
        <taxon>Cnidaria</taxon>
        <taxon>Anthozoa</taxon>
        <taxon>Hexacorallia</taxon>
        <taxon>Scleractinia</taxon>
        <taxon>Faviina</taxon>
        <taxon>Oculinidae</taxon>
        <taxon>Madrepora</taxon>
    </lineage>
</organism>
<dbReference type="InterPro" id="IPR033945">
    <property type="entry name" value="Cyt_c_oxase_su3_dom"/>
</dbReference>
<accession>I6WNS8</accession>
<feature type="transmembrane region" description="Helical" evidence="9">
    <location>
        <begin position="12"/>
        <end position="33"/>
    </location>
</feature>
<keyword evidence="6 9" id="KW-1133">Transmembrane helix</keyword>
<keyword evidence="8 11" id="KW-0496">Mitochondrion</keyword>
<dbReference type="SUPFAM" id="SSF81452">
    <property type="entry name" value="Cytochrome c oxidase subunit III-like"/>
    <property type="match status" value="1"/>
</dbReference>
<dbReference type="CTD" id="4514"/>
<comment type="function">
    <text evidence="8">Component of the cytochrome c oxidase, the last enzyme in the mitochondrial electron transport chain which drives oxidative phosphorylation. The respiratory chain contains 3 multisubunit complexes succinate dehydrogenase (complex II, CII), ubiquinol-cytochrome c oxidoreductase (cytochrome b-c1 complex, complex III, CIII) and cytochrome c oxidase (complex IV, CIV), that cooperate to transfer electrons derived from NADH and succinate to molecular oxygen, creating an electrochemical gradient over the inner membrane that drives transmembrane transport and the ATP synthase. Cytochrome c oxidase is the component of the respiratory chain that catalyzes the reduction of oxygen to water. Electrons originating from reduced cytochrome c in the intermembrane space (IMS) are transferred via the dinuclear copper A center (CU(A)) of subunit 2 and heme A of subunit 1 to the active site in subunit 1, a binuclear center (BNC) formed by heme A3 and copper B (CU(B)). The BNC reduces molecular oxygen to 2 water molecules using 4 electrons from cytochrome c in the IMS and 4 protons from the mitochondrial matrix.</text>
</comment>
<dbReference type="GO" id="GO:0005739">
    <property type="term" value="C:mitochondrion"/>
    <property type="evidence" value="ECO:0007669"/>
    <property type="project" value="TreeGrafter"/>
</dbReference>
<evidence type="ECO:0000256" key="2">
    <source>
        <dbReference type="ARBA" id="ARBA00010581"/>
    </source>
</evidence>
<dbReference type="Pfam" id="PF00510">
    <property type="entry name" value="COX3"/>
    <property type="match status" value="1"/>
</dbReference>
<dbReference type="InterPro" id="IPR000298">
    <property type="entry name" value="Cyt_c_oxidase-like_su3"/>
</dbReference>
<dbReference type="Gene3D" id="1.10.287.70">
    <property type="match status" value="1"/>
</dbReference>
<reference evidence="11" key="2">
    <citation type="submission" date="2012-06" db="EMBL/GenBank/DDBJ databases">
        <authorList>
            <person name="Lin M.-F."/>
            <person name="Kitahara M.V."/>
            <person name="Tachikawa H."/>
            <person name="Fukami H."/>
            <person name="Miller D.J."/>
            <person name="Chen C."/>
        </authorList>
    </citation>
    <scope>NUCLEOTIDE SEQUENCE</scope>
</reference>
<evidence type="ECO:0000313" key="11">
    <source>
        <dbReference type="EMBL" id="AFN40614.1"/>
    </source>
</evidence>
<dbReference type="CDD" id="cd01665">
    <property type="entry name" value="Cyt_c_Oxidase_III"/>
    <property type="match status" value="1"/>
</dbReference>
<feature type="transmembrane region" description="Helical" evidence="9">
    <location>
        <begin position="157"/>
        <end position="177"/>
    </location>
</feature>
<feature type="transmembrane region" description="Helical" evidence="9">
    <location>
        <begin position="77"/>
        <end position="100"/>
    </location>
</feature>
<evidence type="ECO:0000256" key="1">
    <source>
        <dbReference type="ARBA" id="ARBA00004141"/>
    </source>
</evidence>
<dbReference type="InterPro" id="IPR024791">
    <property type="entry name" value="Cyt_c/ubiquinol_Oxase_su3"/>
</dbReference>
<evidence type="ECO:0000256" key="8">
    <source>
        <dbReference type="RuleBase" id="RU003375"/>
    </source>
</evidence>
<evidence type="ECO:0000256" key="7">
    <source>
        <dbReference type="ARBA" id="ARBA00023136"/>
    </source>
</evidence>
<reference evidence="11" key="1">
    <citation type="journal article" date="2012" name="Mol. Phylogenet. Evol.">
        <title>Novel organization of the mitochondrial genome in the deep-sea coral, Madrepora oculata (Hexacorallia, Scleractinia, Oculinidae) and its taxonomic implications.</title>
        <authorList>
            <person name="Lin M.F."/>
            <person name="Kitahara M.V."/>
            <person name="Tachikawa H."/>
            <person name="Fukami H."/>
            <person name="Miller D.J."/>
            <person name="Chen C.A."/>
        </authorList>
    </citation>
    <scope>NUCLEOTIDE SEQUENCE</scope>
</reference>
<comment type="subcellular location">
    <subcellularLocation>
        <location evidence="1">Membrane</location>
        <topology evidence="1">Multi-pass membrane protein</topology>
    </subcellularLocation>
</comment>
<gene>
    <name evidence="11" type="primary">COX3</name>
</gene>
<dbReference type="PANTHER" id="PTHR11403:SF7">
    <property type="entry name" value="CYTOCHROME C OXIDASE SUBUNIT 3"/>
    <property type="match status" value="1"/>
</dbReference>
<keyword evidence="4 8" id="KW-0812">Transmembrane</keyword>
<dbReference type="GO" id="GO:0016020">
    <property type="term" value="C:membrane"/>
    <property type="evidence" value="ECO:0007669"/>
    <property type="project" value="UniProtKB-SubCell"/>
</dbReference>
<dbReference type="GeneID" id="13435586"/>
<evidence type="ECO:0000256" key="4">
    <source>
        <dbReference type="ARBA" id="ARBA00022692"/>
    </source>
</evidence>
<dbReference type="PANTHER" id="PTHR11403">
    <property type="entry name" value="CYTOCHROME C OXIDASE SUBUNIT III"/>
    <property type="match status" value="1"/>
</dbReference>
<feature type="transmembrane region" description="Helical" evidence="9">
    <location>
        <begin position="125"/>
        <end position="145"/>
    </location>
</feature>
<feature type="transmembrane region" description="Helical" evidence="9">
    <location>
        <begin position="39"/>
        <end position="56"/>
    </location>
</feature>
<evidence type="ECO:0000259" key="10">
    <source>
        <dbReference type="PROSITE" id="PS50253"/>
    </source>
</evidence>
<dbReference type="FunFam" id="1.20.120.80:FF:000002">
    <property type="entry name" value="Cytochrome c oxidase subunit 3"/>
    <property type="match status" value="1"/>
</dbReference>
<feature type="domain" description="Heme-copper oxidase subunit III family profile" evidence="10">
    <location>
        <begin position="2"/>
        <end position="259"/>
    </location>
</feature>
<dbReference type="Gene3D" id="1.20.120.80">
    <property type="entry name" value="Cytochrome c oxidase, subunit III, four-helix bundle"/>
    <property type="match status" value="1"/>
</dbReference>
<evidence type="ECO:0000256" key="6">
    <source>
        <dbReference type="ARBA" id="ARBA00022989"/>
    </source>
</evidence>
<geneLocation type="mitochondrion" evidence="11"/>
<protein>
    <recommendedName>
        <fullName evidence="3 8">Cytochrome c oxidase subunit 3</fullName>
    </recommendedName>
</protein>
<evidence type="ECO:0000256" key="5">
    <source>
        <dbReference type="ARBA" id="ARBA00022967"/>
    </source>
</evidence>
<comment type="similarity">
    <text evidence="2 8">Belongs to the cytochrome c oxidase subunit 3 family.</text>
</comment>
<keyword evidence="7 9" id="KW-0472">Membrane</keyword>
<keyword evidence="5" id="KW-1278">Translocase</keyword>
<sequence>MQYHPFHLVEFSPWPFVGAAGAFFLTVGSVVFLHYGFSFLLYLGLVVILGVMFVWWQDIIRESTFQGHHSLVVKQGIKYGMLLFILSEVLFFFSFFWAFFHSSLAPVVELGVVWPPKGISVLSPFRVPLINTAVLLTSGVTVTIAHHAIVSGDKTEAQLALFWTIFFGVYFTILQAAEYYQAPFALSDSVYGAIFFVATGFHGFHVIIGTTFLLVCLFRLFSDQFTSCQHVGFEAACWYWHFVDVVWLFLYICVYWWGS</sequence>
<feature type="transmembrane region" description="Helical" evidence="9">
    <location>
        <begin position="189"/>
        <end position="218"/>
    </location>
</feature>
<dbReference type="InterPro" id="IPR013833">
    <property type="entry name" value="Cyt_c_oxidase_su3_a-hlx"/>
</dbReference>
<dbReference type="GO" id="GO:0004129">
    <property type="term" value="F:cytochrome-c oxidase activity"/>
    <property type="evidence" value="ECO:0007669"/>
    <property type="project" value="InterPro"/>
</dbReference>
<dbReference type="AlphaFoldDB" id="I6WNS8"/>
<dbReference type="EMBL" id="JX236041">
    <property type="protein sequence ID" value="AFN40614.1"/>
    <property type="molecule type" value="Genomic_DNA"/>
</dbReference>
<dbReference type="GO" id="GO:0006123">
    <property type="term" value="P:mitochondrial electron transport, cytochrome c to oxygen"/>
    <property type="evidence" value="ECO:0007669"/>
    <property type="project" value="TreeGrafter"/>
</dbReference>
<name>I6WNS8_9CNID</name>
<proteinExistence type="inferred from homology"/>
<evidence type="ECO:0000256" key="9">
    <source>
        <dbReference type="SAM" id="Phobius"/>
    </source>
</evidence>
<dbReference type="InterPro" id="IPR035973">
    <property type="entry name" value="Cyt_c_oxidase_su3-like_sf"/>
</dbReference>
<dbReference type="PROSITE" id="PS50253">
    <property type="entry name" value="COX3"/>
    <property type="match status" value="1"/>
</dbReference>
<dbReference type="RefSeq" id="YP_006576276.1">
    <property type="nucleotide sequence ID" value="NC_018364.1"/>
</dbReference>